<dbReference type="InterPro" id="IPR000943">
    <property type="entry name" value="RNA_pol_sigma70"/>
</dbReference>
<dbReference type="Pfam" id="PF03118">
    <property type="entry name" value="RNA_pol_A_CTD"/>
    <property type="match status" value="3"/>
</dbReference>
<proteinExistence type="predicted"/>
<gene>
    <name evidence="2" type="ORF">JMUB3936_1294</name>
</gene>
<dbReference type="InterPro" id="IPR007630">
    <property type="entry name" value="RNA_pol_sigma70_r4"/>
</dbReference>
<dbReference type="RefSeq" id="WP_147003743.1">
    <property type="nucleotide sequence ID" value="NZ_AP019841.1"/>
</dbReference>
<evidence type="ECO:0000313" key="3">
    <source>
        <dbReference type="Proteomes" id="UP000321944"/>
    </source>
</evidence>
<dbReference type="SUPFAM" id="SSF88659">
    <property type="entry name" value="Sigma3 and sigma4 domains of RNA polymerase sigma factors"/>
    <property type="match status" value="1"/>
</dbReference>
<feature type="domain" description="RNA polymerase sigma-70" evidence="1">
    <location>
        <begin position="389"/>
        <end position="415"/>
    </location>
</feature>
<dbReference type="Gene3D" id="1.10.10.10">
    <property type="entry name" value="Winged helix-like DNA-binding domain superfamily/Winged helix DNA-binding domain"/>
    <property type="match status" value="1"/>
</dbReference>
<dbReference type="Gene3D" id="1.10.150.20">
    <property type="entry name" value="5' to 3' exonuclease, C-terminal subdomain"/>
    <property type="match status" value="3"/>
</dbReference>
<dbReference type="GO" id="GO:0006352">
    <property type="term" value="P:DNA-templated transcription initiation"/>
    <property type="evidence" value="ECO:0007669"/>
    <property type="project" value="InterPro"/>
</dbReference>
<organism evidence="2 3">
    <name type="scientific">Leptotrichia wadei</name>
    <dbReference type="NCBI Taxonomy" id="157687"/>
    <lineage>
        <taxon>Bacteria</taxon>
        <taxon>Fusobacteriati</taxon>
        <taxon>Fusobacteriota</taxon>
        <taxon>Fusobacteriia</taxon>
        <taxon>Fusobacteriales</taxon>
        <taxon>Leptotrichiaceae</taxon>
        <taxon>Leptotrichia</taxon>
    </lineage>
</organism>
<dbReference type="AlphaFoldDB" id="A0A510KTF7"/>
<dbReference type="GO" id="GO:0003677">
    <property type="term" value="F:DNA binding"/>
    <property type="evidence" value="ECO:0007669"/>
    <property type="project" value="InterPro"/>
</dbReference>
<sequence length="980" mass="117165">MKKDTSIQILQLSKRSYNVLEKFNIITVQDLLTVSVEDIKNFKGIGKKSIQEILSKIEMLKDHNFDNIDISEIEMKISKDKYFTNKFGEKYKDIPIEDLGLSEESKNFLKELGIEYYSELLTKSDEEFELPEYLENTVQKEIRSIRRDLNIEVPINIRGDISIDYLRLSARAKNCLKIANIKYCSQLFYKTKEELKAIKQMGGKTLKELQRFKFLIFFYFGIPANIEDKGSEEEKISKESVDFFKKVAAILNCNTEKLISNISDHYFSFVQYTDLTEENDYNYITENIVSLLWWKNSYGKEKWLKYIIRQISKNIYGIEEDILWESIPEILKDKKIYKKTIEYLCESNLIKKLYDDRFVIVYKSVKEEVYNYLTENEANIFLNRISGKTLEEIGDTLEITRERVRQIEAKGLKKLSFGKFKEDFFKDIYLKYDVNKEAFLVALREEETYNYLSLRYRNELNQVKNVRKSLQELLEDEEIPAIIRRVFEKFVYKDYITFDKERILVGRASFTNYIIKHFANDGMSYIEFKEMYDMFLTELGYEKEESLKIVDRSYENRIRDDMNVLWKPKKKFRYYNILGYDFSDFLETLNLSQYKNEEYSSLKFFKMYPDLMKMYDIRDEYELHNLLKKICTVDKYPEIKFGRMPSIEFGKADREQQVKELLSLLSPISKQDFINEYEDFYGVDSKTFAANYLSYIDEYNCSGIYDIKFEEYDDSIFLELKDILSEELYAVQEVREKIEKTFPNYKKEFLNPILLKKLGYKISGGYIVKSQYDSASSYFYQFLQKNEIVKLDDISSKIKSLPMFISQIYRLKYVYEIIEFSPNKFVNFSKLKKLGITKEDLKQYCSDVLEFIGKDKYFTTFSLKKNGFYHELDELGFDDYFYTSILIEDKNRISYRRIGKNKLMYSNGEGANFEDFLERIVYKQEKLYIEVYDLNDLLRDEYNIVLDVHDVISSVKSTSMFYDPISKIVFADYEIYYEVI</sequence>
<dbReference type="CDD" id="cd06171">
    <property type="entry name" value="Sigma70_r4"/>
    <property type="match status" value="1"/>
</dbReference>
<accession>A0A510KTF7</accession>
<name>A0A510KTF7_9FUSO</name>
<dbReference type="EMBL" id="AP019841">
    <property type="protein sequence ID" value="BBM55010.1"/>
    <property type="molecule type" value="Genomic_DNA"/>
</dbReference>
<dbReference type="InterPro" id="IPR013324">
    <property type="entry name" value="RNA_pol_sigma_r3/r4-like"/>
</dbReference>
<dbReference type="InterPro" id="IPR011260">
    <property type="entry name" value="RNAP_asu_C"/>
</dbReference>
<protein>
    <submittedName>
        <fullName evidence="2">Bacterial RNA polymerase, alpha chain domain protein</fullName>
    </submittedName>
</protein>
<dbReference type="Proteomes" id="UP000321944">
    <property type="component" value="Chromosome"/>
</dbReference>
<dbReference type="Pfam" id="PF04545">
    <property type="entry name" value="Sigma70_r4"/>
    <property type="match status" value="1"/>
</dbReference>
<dbReference type="GO" id="GO:0003899">
    <property type="term" value="F:DNA-directed RNA polymerase activity"/>
    <property type="evidence" value="ECO:0007669"/>
    <property type="project" value="InterPro"/>
</dbReference>
<dbReference type="PROSITE" id="PS00716">
    <property type="entry name" value="SIGMA70_2"/>
    <property type="match status" value="1"/>
</dbReference>
<dbReference type="InterPro" id="IPR036388">
    <property type="entry name" value="WH-like_DNA-bd_sf"/>
</dbReference>
<evidence type="ECO:0000259" key="1">
    <source>
        <dbReference type="PROSITE" id="PS00716"/>
    </source>
</evidence>
<evidence type="ECO:0000313" key="2">
    <source>
        <dbReference type="EMBL" id="BBM55010.1"/>
    </source>
</evidence>
<dbReference type="SUPFAM" id="SSF47789">
    <property type="entry name" value="C-terminal domain of RNA polymerase alpha subunit"/>
    <property type="match status" value="3"/>
</dbReference>
<reference evidence="2 3" key="1">
    <citation type="submission" date="2019-07" db="EMBL/GenBank/DDBJ databases">
        <title>Complete Genome Sequence of Leptotrichia wadei Strain JMUB3936.</title>
        <authorList>
            <person name="Watanabe S."/>
            <person name="Cui L."/>
        </authorList>
    </citation>
    <scope>NUCLEOTIDE SEQUENCE [LARGE SCALE GENOMIC DNA]</scope>
    <source>
        <strain evidence="2 3">JMUB3936</strain>
    </source>
</reference>
<dbReference type="GO" id="GO:0003700">
    <property type="term" value="F:DNA-binding transcription factor activity"/>
    <property type="evidence" value="ECO:0007669"/>
    <property type="project" value="InterPro"/>
</dbReference>
<dbReference type="OrthoDB" id="95590at2"/>